<feature type="transmembrane region" description="Helical" evidence="8">
    <location>
        <begin position="99"/>
        <end position="122"/>
    </location>
</feature>
<protein>
    <recommendedName>
        <fullName evidence="11">Amino acid transporter</fullName>
    </recommendedName>
</protein>
<dbReference type="EMBL" id="AP022596">
    <property type="protein sequence ID" value="BBY61947.1"/>
    <property type="molecule type" value="Genomic_DNA"/>
</dbReference>
<evidence type="ECO:0000256" key="6">
    <source>
        <dbReference type="ARBA" id="ARBA00022989"/>
    </source>
</evidence>
<feature type="transmembrane region" description="Helical" evidence="8">
    <location>
        <begin position="346"/>
        <end position="365"/>
    </location>
</feature>
<name>A0A7I7SY55_9MYCO</name>
<keyword evidence="5 8" id="KW-0812">Transmembrane</keyword>
<proteinExistence type="inferred from homology"/>
<organism evidence="9 10">
    <name type="scientific">Mycolicibacterium helvum</name>
    <dbReference type="NCBI Taxonomy" id="1534349"/>
    <lineage>
        <taxon>Bacteria</taxon>
        <taxon>Bacillati</taxon>
        <taxon>Actinomycetota</taxon>
        <taxon>Actinomycetes</taxon>
        <taxon>Mycobacteriales</taxon>
        <taxon>Mycobacteriaceae</taxon>
        <taxon>Mycolicibacterium</taxon>
    </lineage>
</organism>
<feature type="transmembrane region" description="Helical" evidence="8">
    <location>
        <begin position="371"/>
        <end position="393"/>
    </location>
</feature>
<feature type="transmembrane region" description="Helical" evidence="8">
    <location>
        <begin position="413"/>
        <end position="434"/>
    </location>
</feature>
<dbReference type="PIRSF" id="PIRSF006060">
    <property type="entry name" value="AA_transporter"/>
    <property type="match status" value="1"/>
</dbReference>
<dbReference type="Gene3D" id="1.20.1740.10">
    <property type="entry name" value="Amino acid/polyamine transporter I"/>
    <property type="match status" value="1"/>
</dbReference>
<evidence type="ECO:0000256" key="5">
    <source>
        <dbReference type="ARBA" id="ARBA00022692"/>
    </source>
</evidence>
<gene>
    <name evidence="9" type="ORF">MHEL_01900</name>
</gene>
<sequence>MTINDGVAELHSAEERLPRKMRWFDGFAMAMTMPAALVATLGASIAGLGGWGAAVLWAISMVISLAVNWIYTELAAMFPDASGGISGYAAEAWKKYAPWLAPLAGVGYWLPWGSNLATYGAFTGLLVQSQWFPDQQWTYDIGPLHFSFPILIGLCVIFALYGINIIGVRVTMAFVYVTAAILMIPLSVFVFFPLFNADWAPMDLTWKLHGLGGLHTAIVWLYVMAWTTLGVEVCATFASEYRDPVKDTSRAIRASALFCLGVFFIVPLTLGGFAGEQAIVEDPSTFFVASFSKLTGAGGGVMVLCLIASLLLVMLTSVADASRVLFNMGKEGITVRSMGKLNKRGVPVRALNVMLVLNIVLLVVLQQPLAIIVTGNLGYILAHVLAVSGFALLRKDRPDALRPIRLPRVFIPLSMGLAVLLAVMLVVGATGFSITGYGGLLELGVAVSILAAGVLLWWLVQRGDRANARGPVRND</sequence>
<evidence type="ECO:0000313" key="9">
    <source>
        <dbReference type="EMBL" id="BBY61947.1"/>
    </source>
</evidence>
<feature type="transmembrane region" description="Helical" evidence="8">
    <location>
        <begin position="251"/>
        <end position="274"/>
    </location>
</feature>
<dbReference type="InterPro" id="IPR002293">
    <property type="entry name" value="AA/rel_permease1"/>
</dbReference>
<evidence type="ECO:0008006" key="11">
    <source>
        <dbReference type="Google" id="ProtNLM"/>
    </source>
</evidence>
<keyword evidence="6 8" id="KW-1133">Transmembrane helix</keyword>
<feature type="transmembrane region" description="Helical" evidence="8">
    <location>
        <begin position="294"/>
        <end position="318"/>
    </location>
</feature>
<dbReference type="InterPro" id="IPR050367">
    <property type="entry name" value="APC_superfamily"/>
</dbReference>
<feature type="transmembrane region" description="Helical" evidence="8">
    <location>
        <begin position="217"/>
        <end position="239"/>
    </location>
</feature>
<evidence type="ECO:0000256" key="8">
    <source>
        <dbReference type="SAM" id="Phobius"/>
    </source>
</evidence>
<evidence type="ECO:0000256" key="4">
    <source>
        <dbReference type="ARBA" id="ARBA00022475"/>
    </source>
</evidence>
<keyword evidence="7 8" id="KW-0472">Membrane</keyword>
<evidence type="ECO:0000256" key="7">
    <source>
        <dbReference type="ARBA" id="ARBA00023136"/>
    </source>
</evidence>
<feature type="transmembrane region" description="Helical" evidence="8">
    <location>
        <begin position="440"/>
        <end position="460"/>
    </location>
</feature>
<dbReference type="Proteomes" id="UP000467148">
    <property type="component" value="Chromosome"/>
</dbReference>
<keyword evidence="10" id="KW-1185">Reference proteome</keyword>
<reference evidence="9 10" key="1">
    <citation type="journal article" date="2019" name="Emerg. Microbes Infect.">
        <title>Comprehensive subspecies identification of 175 nontuberculous mycobacteria species based on 7547 genomic profiles.</title>
        <authorList>
            <person name="Matsumoto Y."/>
            <person name="Kinjo T."/>
            <person name="Motooka D."/>
            <person name="Nabeya D."/>
            <person name="Jung N."/>
            <person name="Uechi K."/>
            <person name="Horii T."/>
            <person name="Iida T."/>
            <person name="Fujita J."/>
            <person name="Nakamura S."/>
        </authorList>
    </citation>
    <scope>NUCLEOTIDE SEQUENCE [LARGE SCALE GENOMIC DNA]</scope>
    <source>
        <strain evidence="9 10">JCM 30396</strain>
    </source>
</reference>
<feature type="transmembrane region" description="Helical" evidence="8">
    <location>
        <begin position="54"/>
        <end position="78"/>
    </location>
</feature>
<comment type="function">
    <text evidence="1">Probable amino-acid or metabolite transport protein.</text>
</comment>
<accession>A0A7I7SY55</accession>
<comment type="similarity">
    <text evidence="3">Belongs to the amino acid-polyamine-organocation (APC) superfamily.</text>
</comment>
<dbReference type="KEGG" id="mhev:MHEL_01900"/>
<dbReference type="GO" id="GO:0005886">
    <property type="term" value="C:plasma membrane"/>
    <property type="evidence" value="ECO:0007669"/>
    <property type="project" value="UniProtKB-SubCell"/>
</dbReference>
<dbReference type="GO" id="GO:0022857">
    <property type="term" value="F:transmembrane transporter activity"/>
    <property type="evidence" value="ECO:0007669"/>
    <property type="project" value="InterPro"/>
</dbReference>
<feature type="transmembrane region" description="Helical" evidence="8">
    <location>
        <begin position="142"/>
        <end position="161"/>
    </location>
</feature>
<keyword evidence="4" id="KW-1003">Cell membrane</keyword>
<dbReference type="AlphaFoldDB" id="A0A7I7SY55"/>
<feature type="transmembrane region" description="Helical" evidence="8">
    <location>
        <begin position="173"/>
        <end position="197"/>
    </location>
</feature>
<dbReference type="PANTHER" id="PTHR42770">
    <property type="entry name" value="AMINO ACID TRANSPORTER-RELATED"/>
    <property type="match status" value="1"/>
</dbReference>
<comment type="subcellular location">
    <subcellularLocation>
        <location evidence="2">Cell membrane</location>
        <topology evidence="2">Multi-pass membrane protein</topology>
    </subcellularLocation>
</comment>
<feature type="transmembrane region" description="Helical" evidence="8">
    <location>
        <begin position="26"/>
        <end position="48"/>
    </location>
</feature>
<evidence type="ECO:0000256" key="2">
    <source>
        <dbReference type="ARBA" id="ARBA00004651"/>
    </source>
</evidence>
<dbReference type="RefSeq" id="WP_246227575.1">
    <property type="nucleotide sequence ID" value="NZ_AP022596.1"/>
</dbReference>
<dbReference type="Pfam" id="PF13520">
    <property type="entry name" value="AA_permease_2"/>
    <property type="match status" value="1"/>
</dbReference>
<evidence type="ECO:0000313" key="10">
    <source>
        <dbReference type="Proteomes" id="UP000467148"/>
    </source>
</evidence>
<dbReference type="PANTHER" id="PTHR42770:SF7">
    <property type="entry name" value="MEMBRANE PROTEIN"/>
    <property type="match status" value="1"/>
</dbReference>
<evidence type="ECO:0000256" key="1">
    <source>
        <dbReference type="ARBA" id="ARBA00002249"/>
    </source>
</evidence>
<evidence type="ECO:0000256" key="3">
    <source>
        <dbReference type="ARBA" id="ARBA00009523"/>
    </source>
</evidence>